<gene>
    <name evidence="2" type="ORF">O1G21_17890</name>
</gene>
<evidence type="ECO:0000313" key="2">
    <source>
        <dbReference type="EMBL" id="WBP87531.1"/>
    </source>
</evidence>
<sequence length="92" mass="9823">MPLQPAVIPESLGQTLDGGVARGAKPDVVGLTATGGNTPDRVSASKIHHSLSAWESPVTGLEWFFDGLLALMAVLITWFAIFSVMKLYQGQR</sequence>
<keyword evidence="1" id="KW-1133">Transmembrane helix</keyword>
<keyword evidence="1" id="KW-0472">Membrane</keyword>
<evidence type="ECO:0000256" key="1">
    <source>
        <dbReference type="SAM" id="Phobius"/>
    </source>
</evidence>
<dbReference type="EMBL" id="CP115450">
    <property type="protein sequence ID" value="WBP87531.1"/>
    <property type="molecule type" value="Genomic_DNA"/>
</dbReference>
<dbReference type="RefSeq" id="WP_270145035.1">
    <property type="nucleotide sequence ID" value="NZ_CP115450.1"/>
</dbReference>
<feature type="transmembrane region" description="Helical" evidence="1">
    <location>
        <begin position="63"/>
        <end position="85"/>
    </location>
</feature>
<accession>A0ABY7Q5L1</accession>
<protein>
    <submittedName>
        <fullName evidence="2">Uncharacterized protein</fullName>
    </submittedName>
</protein>
<keyword evidence="1" id="KW-0812">Transmembrane</keyword>
<name>A0ABY7Q5L1_9ACTN</name>
<dbReference type="Proteomes" id="UP001212821">
    <property type="component" value="Chromosome"/>
</dbReference>
<proteinExistence type="predicted"/>
<keyword evidence="3" id="KW-1185">Reference proteome</keyword>
<reference evidence="3" key="1">
    <citation type="submission" date="2022-12" db="EMBL/GenBank/DDBJ databases">
        <authorList>
            <person name="Mo P."/>
        </authorList>
    </citation>
    <scope>NUCLEOTIDE SEQUENCE [LARGE SCALE GENOMIC DNA]</scope>
    <source>
        <strain evidence="3">HUAS 3-15</strain>
    </source>
</reference>
<evidence type="ECO:0000313" key="3">
    <source>
        <dbReference type="Proteomes" id="UP001212821"/>
    </source>
</evidence>
<organism evidence="2 3">
    <name type="scientific">Kitasatospora cathayae</name>
    <dbReference type="NCBI Taxonomy" id="3004092"/>
    <lineage>
        <taxon>Bacteria</taxon>
        <taxon>Bacillati</taxon>
        <taxon>Actinomycetota</taxon>
        <taxon>Actinomycetes</taxon>
        <taxon>Kitasatosporales</taxon>
        <taxon>Streptomycetaceae</taxon>
        <taxon>Kitasatospora</taxon>
    </lineage>
</organism>